<organism evidence="9 10">
    <name type="scientific">Hydrogenoanaerobacterium saccharovorans</name>
    <dbReference type="NCBI Taxonomy" id="474960"/>
    <lineage>
        <taxon>Bacteria</taxon>
        <taxon>Bacillati</taxon>
        <taxon>Bacillota</taxon>
        <taxon>Clostridia</taxon>
        <taxon>Eubacteriales</taxon>
        <taxon>Oscillospiraceae</taxon>
        <taxon>Hydrogenoanaerobacterium</taxon>
    </lineage>
</organism>
<dbReference type="SUPFAM" id="SSF52279">
    <property type="entry name" value="Beta-D-glucan exohydrolase, C-terminal domain"/>
    <property type="match status" value="1"/>
</dbReference>
<comment type="catalytic activity">
    <reaction evidence="1">
        <text>Hydrolysis of terminal, non-reducing beta-D-glucosyl residues with release of beta-D-glucose.</text>
        <dbReference type="EC" id="3.2.1.21"/>
    </reaction>
</comment>
<feature type="domain" description="Glycoside hydrolase family 3 N-terminal" evidence="7">
    <location>
        <begin position="107"/>
        <end position="371"/>
    </location>
</feature>
<dbReference type="InterPro" id="IPR001764">
    <property type="entry name" value="Glyco_hydro_3_N"/>
</dbReference>
<evidence type="ECO:0000259" key="7">
    <source>
        <dbReference type="Pfam" id="PF00933"/>
    </source>
</evidence>
<evidence type="ECO:0000256" key="3">
    <source>
        <dbReference type="ARBA" id="ARBA00012744"/>
    </source>
</evidence>
<evidence type="ECO:0000256" key="2">
    <source>
        <dbReference type="ARBA" id="ARBA00005336"/>
    </source>
</evidence>
<dbReference type="PRINTS" id="PR00133">
    <property type="entry name" value="GLHYDRLASE3"/>
</dbReference>
<evidence type="ECO:0000256" key="5">
    <source>
        <dbReference type="ARBA" id="ARBA00022801"/>
    </source>
</evidence>
<dbReference type="Proteomes" id="UP000724149">
    <property type="component" value="Unassembled WGS sequence"/>
</dbReference>
<dbReference type="InterPro" id="IPR036962">
    <property type="entry name" value="Glyco_hydro_3_N_sf"/>
</dbReference>
<dbReference type="GO" id="GO:0016787">
    <property type="term" value="F:hydrolase activity"/>
    <property type="evidence" value="ECO:0007669"/>
    <property type="project" value="UniProtKB-KW"/>
</dbReference>
<protein>
    <recommendedName>
        <fullName evidence="3">beta-glucosidase</fullName>
        <ecNumber evidence="3">3.2.1.21</ecNumber>
    </recommendedName>
</protein>
<dbReference type="Gene3D" id="3.20.20.300">
    <property type="entry name" value="Glycoside hydrolase, family 3, N-terminal domain"/>
    <property type="match status" value="1"/>
</dbReference>
<evidence type="ECO:0000256" key="1">
    <source>
        <dbReference type="ARBA" id="ARBA00000448"/>
    </source>
</evidence>
<dbReference type="EMBL" id="JACSNR010000005">
    <property type="protein sequence ID" value="MBM6923215.1"/>
    <property type="molecule type" value="Genomic_DNA"/>
</dbReference>
<accession>A0ABS2GL46</accession>
<dbReference type="InterPro" id="IPR051915">
    <property type="entry name" value="Cellulose_Degrad_GH3"/>
</dbReference>
<dbReference type="Gene3D" id="3.40.50.1700">
    <property type="entry name" value="Glycoside hydrolase family 3 C-terminal domain"/>
    <property type="match status" value="1"/>
</dbReference>
<keyword evidence="4" id="KW-0732">Signal</keyword>
<evidence type="ECO:0000313" key="9">
    <source>
        <dbReference type="EMBL" id="MBM6923215.1"/>
    </source>
</evidence>
<dbReference type="PANTHER" id="PTHR30620:SF16">
    <property type="entry name" value="LYSOSOMAL BETA GLUCOSIDASE"/>
    <property type="match status" value="1"/>
</dbReference>
<gene>
    <name evidence="9" type="ORF">H9X81_05860</name>
</gene>
<evidence type="ECO:0000256" key="4">
    <source>
        <dbReference type="ARBA" id="ARBA00022729"/>
    </source>
</evidence>
<dbReference type="EC" id="3.2.1.21" evidence="3"/>
<keyword evidence="5 9" id="KW-0378">Hydrolase</keyword>
<comment type="similarity">
    <text evidence="2">Belongs to the glycosyl hydrolase 3 family.</text>
</comment>
<dbReference type="SUPFAM" id="SSF51445">
    <property type="entry name" value="(Trans)glycosidases"/>
    <property type="match status" value="1"/>
</dbReference>
<feature type="domain" description="Glycoside hydrolase family 3 C-terminal" evidence="8">
    <location>
        <begin position="487"/>
        <end position="724"/>
    </location>
</feature>
<dbReference type="InterPro" id="IPR017853">
    <property type="entry name" value="GH"/>
</dbReference>
<dbReference type="InterPro" id="IPR036881">
    <property type="entry name" value="Glyco_hydro_3_C_sf"/>
</dbReference>
<keyword evidence="6" id="KW-0326">Glycosidase</keyword>
<comment type="caution">
    <text evidence="9">The sequence shown here is derived from an EMBL/GenBank/DDBJ whole genome shotgun (WGS) entry which is preliminary data.</text>
</comment>
<evidence type="ECO:0000259" key="8">
    <source>
        <dbReference type="Pfam" id="PF01915"/>
    </source>
</evidence>
<dbReference type="Pfam" id="PF01915">
    <property type="entry name" value="Glyco_hydro_3_C"/>
    <property type="match status" value="1"/>
</dbReference>
<dbReference type="InterPro" id="IPR002772">
    <property type="entry name" value="Glyco_hydro_3_C"/>
</dbReference>
<dbReference type="Pfam" id="PF00933">
    <property type="entry name" value="Glyco_hydro_3"/>
    <property type="match status" value="1"/>
</dbReference>
<dbReference type="PANTHER" id="PTHR30620">
    <property type="entry name" value="PERIPLASMIC BETA-GLUCOSIDASE-RELATED"/>
    <property type="match status" value="1"/>
</dbReference>
<sequence>MPQNSFRLYQNPDGPVLGTVSAPILEQDGLFFKDLARTGQLLPYEDWRLPAQIRAEDLAARLSIEEIAGLMMYSPHQMIPTLPGDPFQGSYNGKPFPESGLERWALTDQQKAFLEQDHIRHVLVMKLESAGIAARWSNAIQQAEEELPWGIPVNVSSDPRHGASKAKAEFKSGANDVSKWPEGLGIAATFSPEVCRQFGETIAKEYRALGITTALSPQIDLATEPRWMRFEDTFGTHPDQVTDLARLYCDGLQTTPGTADGWGRESVCAMAKHWPGGGPCEAGRDAHYAFGKYAVYPGDSFQSHLKPFTEGAFRLNGPTGSVSAIMPYYTVSWERDIKNGKNVGNAYSEYLIKDLLRGTYEYDGIVCTDWGVTRDPAPEMDALCSHCFGVESLTEAERHLLAIENGVDQFGGNSDIRPILEAYRLGCEKYGEPVMRARMERSAVRLLKNIFRCGLFENPYLDPAESEAVVGCEAFAKAGYEAQLQSVVLVKNRSVLPAACGKKVYIPDRTIQPHKNFFRGMSPETTVHPVERSLAEQYFQWADTPEEADLAIVFIESPITDGGYSGEEAAAGGNGYLPITLQYRPYQANTARQPSIAGGDFREDFTDRSYRGKTGTAANEADLDLVLDTRAAMGDKPVIVCLRMHNPTVLSELEPAADAILIDFGVQKQVLLDLICGKAEPSALLPVELPASMETVETHCEDKPFDYEVYVDSEGHAYGYAYGLNWQGVIKDERTHLYPKH</sequence>
<evidence type="ECO:0000256" key="6">
    <source>
        <dbReference type="ARBA" id="ARBA00023295"/>
    </source>
</evidence>
<evidence type="ECO:0000313" key="10">
    <source>
        <dbReference type="Proteomes" id="UP000724149"/>
    </source>
</evidence>
<name>A0ABS2GL46_9FIRM</name>
<keyword evidence="10" id="KW-1185">Reference proteome</keyword>
<dbReference type="RefSeq" id="WP_204720512.1">
    <property type="nucleotide sequence ID" value="NZ_JACSNR010000005.1"/>
</dbReference>
<reference evidence="9 10" key="1">
    <citation type="journal article" date="2021" name="Sci. Rep.">
        <title>The distribution of antibiotic resistance genes in chicken gut microbiota commensals.</title>
        <authorList>
            <person name="Juricova H."/>
            <person name="Matiasovicova J."/>
            <person name="Kubasova T."/>
            <person name="Cejkova D."/>
            <person name="Rychlik I."/>
        </authorList>
    </citation>
    <scope>NUCLEOTIDE SEQUENCE [LARGE SCALE GENOMIC DNA]</scope>
    <source>
        <strain evidence="9 10">An564</strain>
    </source>
</reference>
<proteinExistence type="inferred from homology"/>